<feature type="transmembrane region" description="Helical" evidence="2">
    <location>
        <begin position="174"/>
        <end position="195"/>
    </location>
</feature>
<keyword evidence="4" id="KW-1185">Reference proteome</keyword>
<accession>A0ABS6U756</accession>
<organism evidence="3 4">
    <name type="scientific">Pseudonocardia oceani</name>
    <dbReference type="NCBI Taxonomy" id="2792013"/>
    <lineage>
        <taxon>Bacteria</taxon>
        <taxon>Bacillati</taxon>
        <taxon>Actinomycetota</taxon>
        <taxon>Actinomycetes</taxon>
        <taxon>Pseudonocardiales</taxon>
        <taxon>Pseudonocardiaceae</taxon>
        <taxon>Pseudonocardia</taxon>
    </lineage>
</organism>
<dbReference type="Proteomes" id="UP000694300">
    <property type="component" value="Unassembled WGS sequence"/>
</dbReference>
<evidence type="ECO:0000256" key="2">
    <source>
        <dbReference type="SAM" id="Phobius"/>
    </source>
</evidence>
<evidence type="ECO:0000313" key="4">
    <source>
        <dbReference type="Proteomes" id="UP000694300"/>
    </source>
</evidence>
<comment type="caution">
    <text evidence="3">The sequence shown here is derived from an EMBL/GenBank/DDBJ whole genome shotgun (WGS) entry which is preliminary data.</text>
</comment>
<keyword evidence="2" id="KW-0812">Transmembrane</keyword>
<feature type="transmembrane region" description="Helical" evidence="2">
    <location>
        <begin position="95"/>
        <end position="115"/>
    </location>
</feature>
<protein>
    <submittedName>
        <fullName evidence="3">Uncharacterized protein</fullName>
    </submittedName>
</protein>
<sequence>MSVDTSVDPAAGETEDGPAPGTAGRLWHYLPRGNTLDDRAWHRRHRLLQWTLALHLPALALLGFALGDPPLLIGASLVGPVLGLVMGVVVTQRRLASFFVTGGLVFCSAALVVLTSGSIEAHFHFFIIIGFIALYQDWVPFLWNVAFTVLSHGIGTIWLGDLIFAHPAGQANPWLWSGIHGLGVLAACVGMVIFWRITEDEQAEKEALGRQLVTADAEIGRRRFASDMLVNLARRNQSMLYRQLDIINQLEEKEQDPDALADLFTLDHLATRVRRNAESLLVLAGEQ</sequence>
<evidence type="ECO:0000256" key="1">
    <source>
        <dbReference type="SAM" id="MobiDB-lite"/>
    </source>
</evidence>
<name>A0ABS6U756_9PSEU</name>
<feature type="transmembrane region" description="Helical" evidence="2">
    <location>
        <begin position="47"/>
        <end position="65"/>
    </location>
</feature>
<proteinExistence type="predicted"/>
<feature type="transmembrane region" description="Helical" evidence="2">
    <location>
        <begin position="121"/>
        <end position="138"/>
    </location>
</feature>
<feature type="transmembrane region" description="Helical" evidence="2">
    <location>
        <begin position="71"/>
        <end position="90"/>
    </location>
</feature>
<feature type="region of interest" description="Disordered" evidence="1">
    <location>
        <begin position="1"/>
        <end position="24"/>
    </location>
</feature>
<keyword evidence="2" id="KW-0472">Membrane</keyword>
<dbReference type="RefSeq" id="WP_218594319.1">
    <property type="nucleotide sequence ID" value="NZ_JADQDE010000453.1"/>
</dbReference>
<gene>
    <name evidence="3" type="ORF">I4I82_09020</name>
</gene>
<feature type="transmembrane region" description="Helical" evidence="2">
    <location>
        <begin position="145"/>
        <end position="168"/>
    </location>
</feature>
<keyword evidence="2" id="KW-1133">Transmembrane helix</keyword>
<reference evidence="3 4" key="1">
    <citation type="submission" date="2020-11" db="EMBL/GenBank/DDBJ databases">
        <title>Pseudonocardia abyssalis sp. nov. and Pseudonocardia oceani sp. nov., description and phylogenomic analysis of two novel actinomycetes isolated from the deep Southern Ocean.</title>
        <authorList>
            <person name="Parra J."/>
        </authorList>
    </citation>
    <scope>NUCLEOTIDE SEQUENCE [LARGE SCALE GENOMIC DNA]</scope>
    <source>
        <strain evidence="4">KRD185</strain>
    </source>
</reference>
<dbReference type="EMBL" id="JADQDF010000001">
    <property type="protein sequence ID" value="MBW0127828.1"/>
    <property type="molecule type" value="Genomic_DNA"/>
</dbReference>
<evidence type="ECO:0000313" key="3">
    <source>
        <dbReference type="EMBL" id="MBW0127828.1"/>
    </source>
</evidence>